<dbReference type="RefSeq" id="WP_344890953.1">
    <property type="nucleotide sequence ID" value="NZ_BAAAZP010000171.1"/>
</dbReference>
<gene>
    <name evidence="1" type="ORF">GCM10022224_081070</name>
</gene>
<keyword evidence="2" id="KW-1185">Reference proteome</keyword>
<proteinExistence type="predicted"/>
<accession>A0ABP7DEI1</accession>
<reference evidence="2" key="1">
    <citation type="journal article" date="2019" name="Int. J. Syst. Evol. Microbiol.">
        <title>The Global Catalogue of Microorganisms (GCM) 10K type strain sequencing project: providing services to taxonomists for standard genome sequencing and annotation.</title>
        <authorList>
            <consortium name="The Broad Institute Genomics Platform"/>
            <consortium name="The Broad Institute Genome Sequencing Center for Infectious Disease"/>
            <person name="Wu L."/>
            <person name="Ma J."/>
        </authorList>
    </citation>
    <scope>NUCLEOTIDE SEQUENCE [LARGE SCALE GENOMIC DNA]</scope>
    <source>
        <strain evidence="2">JCM 16904</strain>
    </source>
</reference>
<dbReference type="Proteomes" id="UP001500902">
    <property type="component" value="Unassembled WGS sequence"/>
</dbReference>
<name>A0ABP7DEI1_9ACTN</name>
<evidence type="ECO:0000313" key="2">
    <source>
        <dbReference type="Proteomes" id="UP001500902"/>
    </source>
</evidence>
<dbReference type="EMBL" id="BAAAZP010000171">
    <property type="protein sequence ID" value="GAA3703098.1"/>
    <property type="molecule type" value="Genomic_DNA"/>
</dbReference>
<evidence type="ECO:0000313" key="1">
    <source>
        <dbReference type="EMBL" id="GAA3703098.1"/>
    </source>
</evidence>
<comment type="caution">
    <text evidence="1">The sequence shown here is derived from an EMBL/GenBank/DDBJ whole genome shotgun (WGS) entry which is preliminary data.</text>
</comment>
<organism evidence="1 2">
    <name type="scientific">Nonomuraea antimicrobica</name>
    <dbReference type="NCBI Taxonomy" id="561173"/>
    <lineage>
        <taxon>Bacteria</taxon>
        <taxon>Bacillati</taxon>
        <taxon>Actinomycetota</taxon>
        <taxon>Actinomycetes</taxon>
        <taxon>Streptosporangiales</taxon>
        <taxon>Streptosporangiaceae</taxon>
        <taxon>Nonomuraea</taxon>
    </lineage>
</organism>
<sequence>MQSEIRRYRTDTCPEPELLRLAADILEKVVQHERAPAQVQFGARLAAVVDAEQTDRLFSPARRRVTRRRL</sequence>
<protein>
    <submittedName>
        <fullName evidence="1">Uncharacterized protein</fullName>
    </submittedName>
</protein>